<proteinExistence type="predicted"/>
<comment type="caution">
    <text evidence="1">The sequence shown here is derived from an EMBL/GenBank/DDBJ whole genome shotgun (WGS) entry which is preliminary data.</text>
</comment>
<dbReference type="EMBL" id="JBHMAG010000004">
    <property type="protein sequence ID" value="MFB9751120.1"/>
    <property type="molecule type" value="Genomic_DNA"/>
</dbReference>
<accession>A0ABV5VS90</accession>
<reference evidence="1 2" key="1">
    <citation type="submission" date="2024-09" db="EMBL/GenBank/DDBJ databases">
        <authorList>
            <person name="Sun Q."/>
            <person name="Mori K."/>
        </authorList>
    </citation>
    <scope>NUCLEOTIDE SEQUENCE [LARGE SCALE GENOMIC DNA]</scope>
    <source>
        <strain evidence="1 2">JCM 12520</strain>
    </source>
</reference>
<evidence type="ECO:0000313" key="1">
    <source>
        <dbReference type="EMBL" id="MFB9751120.1"/>
    </source>
</evidence>
<gene>
    <name evidence="1" type="ORF">ACFFNY_06000</name>
</gene>
<keyword evidence="2" id="KW-1185">Reference proteome</keyword>
<evidence type="ECO:0000313" key="2">
    <source>
        <dbReference type="Proteomes" id="UP001589619"/>
    </source>
</evidence>
<dbReference type="RefSeq" id="WP_344905943.1">
    <property type="nucleotide sequence ID" value="NZ_BAAAYO010000002.1"/>
</dbReference>
<sequence>MKRNKLAGSAIRLALAAALVIGGTLVVKAPTSHAGDMGCYGWFDYVYKSTGDLKFANWHFESCLLRKAASVKPNLLNPGPIFSLPDGKPIEFQPYNPGILDLD</sequence>
<organism evidence="1 2">
    <name type="scientific">Paenibacillus hodogayensis</name>
    <dbReference type="NCBI Taxonomy" id="279208"/>
    <lineage>
        <taxon>Bacteria</taxon>
        <taxon>Bacillati</taxon>
        <taxon>Bacillota</taxon>
        <taxon>Bacilli</taxon>
        <taxon>Bacillales</taxon>
        <taxon>Paenibacillaceae</taxon>
        <taxon>Paenibacillus</taxon>
    </lineage>
</organism>
<name>A0ABV5VS90_9BACL</name>
<protein>
    <submittedName>
        <fullName evidence="1">Uncharacterized protein</fullName>
    </submittedName>
</protein>
<dbReference type="Proteomes" id="UP001589619">
    <property type="component" value="Unassembled WGS sequence"/>
</dbReference>